<keyword evidence="2" id="KW-1185">Reference proteome</keyword>
<organism evidence="1 2">
    <name type="scientific">Necator americanus</name>
    <name type="common">Human hookworm</name>
    <dbReference type="NCBI Taxonomy" id="51031"/>
    <lineage>
        <taxon>Eukaryota</taxon>
        <taxon>Metazoa</taxon>
        <taxon>Ecdysozoa</taxon>
        <taxon>Nematoda</taxon>
        <taxon>Chromadorea</taxon>
        <taxon>Rhabditida</taxon>
        <taxon>Rhabditina</taxon>
        <taxon>Rhabditomorpha</taxon>
        <taxon>Strongyloidea</taxon>
        <taxon>Ancylostomatidae</taxon>
        <taxon>Bunostominae</taxon>
        <taxon>Necator</taxon>
    </lineage>
</organism>
<reference evidence="1 2" key="1">
    <citation type="submission" date="2023-08" db="EMBL/GenBank/DDBJ databases">
        <title>A Necator americanus chromosomal reference genome.</title>
        <authorList>
            <person name="Ilik V."/>
            <person name="Petrzelkova K.J."/>
            <person name="Pardy F."/>
            <person name="Fuh T."/>
            <person name="Niatou-Singa F.S."/>
            <person name="Gouil Q."/>
            <person name="Baker L."/>
            <person name="Ritchie M.E."/>
            <person name="Jex A.R."/>
            <person name="Gazzola D."/>
            <person name="Li H."/>
            <person name="Toshio Fujiwara R."/>
            <person name="Zhan B."/>
            <person name="Aroian R.V."/>
            <person name="Pafco B."/>
            <person name="Schwarz E.M."/>
        </authorList>
    </citation>
    <scope>NUCLEOTIDE SEQUENCE [LARGE SCALE GENOMIC DNA]</scope>
    <source>
        <strain evidence="1 2">Aroian</strain>
        <tissue evidence="1">Whole animal</tissue>
    </source>
</reference>
<dbReference type="CTD" id="25342091"/>
<dbReference type="KEGG" id="nai:NECAME_02051"/>
<accession>A0ABR1DFZ3</accession>
<name>A0ABR1DFZ3_NECAM</name>
<proteinExistence type="predicted"/>
<evidence type="ECO:0000313" key="2">
    <source>
        <dbReference type="Proteomes" id="UP001303046"/>
    </source>
</evidence>
<dbReference type="PANTHER" id="PTHR21593:SF36">
    <property type="entry name" value="DUF148 DOMAIN-CONTAINING PROTEIN-RELATED"/>
    <property type="match status" value="1"/>
</dbReference>
<protein>
    <submittedName>
        <fullName evidence="1">Uncharacterized protein</fullName>
    </submittedName>
</protein>
<sequence length="176" mass="19992">MNSLLFGLTVIGLALCGYPEMPLGKHGKQGPPPPPFLRNVTQTAKKEYFDILKRTNETIRQQKEEIMEWGKKYGVEAKVQEFEINMTKHRAEVKQNVTELLARLPAAYQHLTTIMDNEEQTPIQMRDAIGAFKNQSKVEFSVLTFAAGQFRPRKGGPRRDHERSGVKSLNKGNNSH</sequence>
<dbReference type="Pfam" id="PF02520">
    <property type="entry name" value="ANIS5_cation-bd"/>
    <property type="match status" value="1"/>
</dbReference>
<gene>
    <name evidence="1" type="primary">Necator_chrIV.g14960</name>
    <name evidence="1" type="ORF">RB195_001665</name>
</gene>
<evidence type="ECO:0000313" key="1">
    <source>
        <dbReference type="EMBL" id="KAK6749200.1"/>
    </source>
</evidence>
<dbReference type="InterPro" id="IPR003677">
    <property type="entry name" value="ANIS5_cation-bd"/>
</dbReference>
<dbReference type="EMBL" id="JAVFWL010000004">
    <property type="protein sequence ID" value="KAK6749200.1"/>
    <property type="molecule type" value="Genomic_DNA"/>
</dbReference>
<dbReference type="Proteomes" id="UP001303046">
    <property type="component" value="Unassembled WGS sequence"/>
</dbReference>
<comment type="caution">
    <text evidence="1">The sequence shown here is derived from an EMBL/GenBank/DDBJ whole genome shotgun (WGS) entry which is preliminary data.</text>
</comment>
<dbReference type="PANTHER" id="PTHR21593">
    <property type="entry name" value="PRION-LIKE- Q/N-RICH -DOMAIN-BEARING PROTEIN PROTEIN"/>
    <property type="match status" value="1"/>
</dbReference>
<dbReference type="InterPro" id="IPR052823">
    <property type="entry name" value="SXP/RAL-2_related"/>
</dbReference>